<dbReference type="PRINTS" id="PR01036">
    <property type="entry name" value="TCRTETB"/>
</dbReference>
<feature type="transmembrane region" description="Helical" evidence="11">
    <location>
        <begin position="412"/>
        <end position="430"/>
    </location>
</feature>
<dbReference type="RefSeq" id="WP_016424345.1">
    <property type="nucleotide sequence ID" value="NZ_CABKRV010000001.1"/>
</dbReference>
<dbReference type="AlphaFoldDB" id="A0A7Z7QRP9"/>
<evidence type="ECO:0000313" key="16">
    <source>
        <dbReference type="Proteomes" id="UP000264146"/>
    </source>
</evidence>
<evidence type="ECO:0000256" key="5">
    <source>
        <dbReference type="ARBA" id="ARBA00022475"/>
    </source>
</evidence>
<dbReference type="InterPro" id="IPR011701">
    <property type="entry name" value="MFS"/>
</dbReference>
<dbReference type="PANTHER" id="PTHR42718:SF9">
    <property type="entry name" value="MAJOR FACILITATOR SUPERFAMILY MULTIDRUG TRANSPORTER MFSC"/>
    <property type="match status" value="1"/>
</dbReference>
<evidence type="ECO:0000259" key="12">
    <source>
        <dbReference type="PROSITE" id="PS50850"/>
    </source>
</evidence>
<feature type="transmembrane region" description="Helical" evidence="11">
    <location>
        <begin position="388"/>
        <end position="405"/>
    </location>
</feature>
<dbReference type="InterPro" id="IPR004638">
    <property type="entry name" value="EmrB-like"/>
</dbReference>
<evidence type="ECO:0000256" key="4">
    <source>
        <dbReference type="ARBA" id="ARBA00022448"/>
    </source>
</evidence>
<gene>
    <name evidence="15" type="primary">emrB_3</name>
    <name evidence="14" type="ORF">C1O36_04800</name>
    <name evidence="15" type="ORF">NCTC12218_02271</name>
</gene>
<feature type="transmembrane region" description="Helical" evidence="11">
    <location>
        <begin position="164"/>
        <end position="187"/>
    </location>
</feature>
<dbReference type="CDD" id="cd17503">
    <property type="entry name" value="MFS_LmrB_MDR_like"/>
    <property type="match status" value="1"/>
</dbReference>
<feature type="domain" description="Major facilitator superfamily (MFS) profile" evidence="12">
    <location>
        <begin position="98"/>
        <end position="583"/>
    </location>
</feature>
<comment type="subcellular location">
    <subcellularLocation>
        <location evidence="1">Cell membrane</location>
        <topology evidence="1">Multi-pass membrane protein</topology>
    </subcellularLocation>
</comment>
<feature type="transmembrane region" description="Helical" evidence="11">
    <location>
        <begin position="6"/>
        <end position="22"/>
    </location>
</feature>
<dbReference type="GO" id="GO:0022857">
    <property type="term" value="F:transmembrane transporter activity"/>
    <property type="evidence" value="ECO:0007669"/>
    <property type="project" value="InterPro"/>
</dbReference>
<evidence type="ECO:0000313" key="17">
    <source>
        <dbReference type="Proteomes" id="UP000572988"/>
    </source>
</evidence>
<dbReference type="SUPFAM" id="SSF103473">
    <property type="entry name" value="MFS general substrate transporter"/>
    <property type="match status" value="1"/>
</dbReference>
<feature type="transmembrane region" description="Helical" evidence="11">
    <location>
        <begin position="226"/>
        <end position="245"/>
    </location>
</feature>
<dbReference type="Gene3D" id="1.20.1250.20">
    <property type="entry name" value="MFS general substrate transporter like domains"/>
    <property type="match status" value="1"/>
</dbReference>
<feature type="transmembrane region" description="Helical" evidence="11">
    <location>
        <begin position="285"/>
        <end position="303"/>
    </location>
</feature>
<dbReference type="PANTHER" id="PTHR42718">
    <property type="entry name" value="MAJOR FACILITATOR SUPERFAMILY MULTIDRUG TRANSPORTER MFSC"/>
    <property type="match status" value="1"/>
</dbReference>
<organism evidence="15">
    <name type="scientific">Staphylococcus schleiferi</name>
    <dbReference type="NCBI Taxonomy" id="1295"/>
    <lineage>
        <taxon>Bacteria</taxon>
        <taxon>Bacillati</taxon>
        <taxon>Bacillota</taxon>
        <taxon>Bacilli</taxon>
        <taxon>Bacillales</taxon>
        <taxon>Staphylococcaceae</taxon>
        <taxon>Staphylococcus</taxon>
    </lineage>
</organism>
<evidence type="ECO:0000256" key="7">
    <source>
        <dbReference type="ARBA" id="ARBA00022989"/>
    </source>
</evidence>
<dbReference type="EMBL" id="UHEF01000001">
    <property type="protein sequence ID" value="SUM90191.1"/>
    <property type="molecule type" value="Genomic_DNA"/>
</dbReference>
<feature type="region of interest" description="Disordered" evidence="10">
    <location>
        <begin position="28"/>
        <end position="76"/>
    </location>
</feature>
<feature type="transmembrane region" description="Helical" evidence="11">
    <location>
        <begin position="445"/>
        <end position="467"/>
    </location>
</feature>
<dbReference type="NCBIfam" id="TIGR00711">
    <property type="entry name" value="efflux_EmrB"/>
    <property type="match status" value="1"/>
</dbReference>
<keyword evidence="7 11" id="KW-1133">Transmembrane helix</keyword>
<dbReference type="InterPro" id="IPR036259">
    <property type="entry name" value="MFS_trans_sf"/>
</dbReference>
<feature type="transmembrane region" description="Helical" evidence="11">
    <location>
        <begin position="136"/>
        <end position="157"/>
    </location>
</feature>
<feature type="transmembrane region" description="Helical" evidence="11">
    <location>
        <begin position="98"/>
        <end position="116"/>
    </location>
</feature>
<evidence type="ECO:0000313" key="15">
    <source>
        <dbReference type="EMBL" id="SUM90191.1"/>
    </source>
</evidence>
<feature type="transmembrane region" description="Helical" evidence="11">
    <location>
        <begin position="559"/>
        <end position="578"/>
    </location>
</feature>
<dbReference type="InterPro" id="IPR020846">
    <property type="entry name" value="MFS_dom"/>
</dbReference>
<feature type="transmembrane region" description="Helical" evidence="11">
    <location>
        <begin position="315"/>
        <end position="331"/>
    </location>
</feature>
<dbReference type="EMBL" id="LR962863">
    <property type="protein sequence ID" value="CAD7360594.1"/>
    <property type="molecule type" value="Genomic_DNA"/>
</dbReference>
<reference evidence="14 17" key="1">
    <citation type="submission" date="2018-01" db="EMBL/GenBank/DDBJ databases">
        <title>Complete genome sequence of Staphylococcus Scheliferi isolated from human.</title>
        <authorList>
            <person name="Abouelkhair M.A."/>
            <person name="Bemis D.A."/>
            <person name="Kania S.A."/>
        </authorList>
    </citation>
    <scope>NUCLEOTIDE SEQUENCE [LARGE SCALE GENOMIC DNA]</scope>
    <source>
        <strain evidence="14 17">ATCC 43808</strain>
    </source>
</reference>
<keyword evidence="8 11" id="KW-0472">Membrane</keyword>
<reference evidence="13 16" key="3">
    <citation type="submission" date="2020-11" db="EMBL/GenBank/DDBJ databases">
        <authorList>
            <consortium name="Pathogen Informatics"/>
        </authorList>
    </citation>
    <scope>NUCLEOTIDE SEQUENCE [LARGE SCALE GENOMIC DNA]</scope>
    <source>
        <strain evidence="13 16">NCTC12218</strain>
    </source>
</reference>
<evidence type="ECO:0000313" key="13">
    <source>
        <dbReference type="EMBL" id="CAD7360594.1"/>
    </source>
</evidence>
<sequence>MFVMIYTILALIVTIILNWILVRGKKRKPQKQHRKSSTQSMTTSNEPHQSQHTFTLDDDHSNAQASHETHVPRQPVNEKVADATQDFVFKKGTTRSKVLVAMIFGMFIAILNQTLLNTALPQLNTDFNISASTGQWLMTGFMLVNGILIPISAFLFNKYSYRRLFLIAMLLFTIGSFVCGIAWGFPIMMVGRVLQAMGAGVLMPLGTNVFMTIFPPEKRGMAMGTLGIAMILAPAIGPTLSGYVVENYDWHSMFIGMFVIGIISLLVGFLWFGIYQRTTNPRADIPGIIFSTIGFGALLYGFSEAGNDGWTSPKIVIMFIIGTVFTIAFVVREMTMKVPMLSFEVLKYSGFTLTAIINMILTMSLFGGMILLPLYLQSLRGFSPLDSGLLLLPGALIMGVMGPIAGKLLDTIGVKPIAILGLAITTYGTWELTQLTMDTPYRSILMIYIIRSFGMSFVMMPIMTAGINSLPSRLVSHGNALVNTMRQLAGSIGTAILVTVMTQQTDQHLATFQQDLDRTNPAIKDELQEMAQQMGGQDHAMAAIIRFMNQLASVDGVNSAFWIATALSGLALFLSFFLKGKSHYISHE</sequence>
<feature type="compositionally biased region" description="Polar residues" evidence="10">
    <location>
        <begin position="37"/>
        <end position="54"/>
    </location>
</feature>
<dbReference type="GeneID" id="93790912"/>
<comment type="similarity">
    <text evidence="3">Belongs to the major facilitator superfamily. EmrB family.</text>
</comment>
<dbReference type="Proteomes" id="UP000572988">
    <property type="component" value="Unassembled WGS sequence"/>
</dbReference>
<feature type="transmembrane region" description="Helical" evidence="11">
    <location>
        <begin position="351"/>
        <end position="376"/>
    </location>
</feature>
<comment type="similarity">
    <text evidence="2">Belongs to the major facilitator superfamily. TCR/Tet family.</text>
</comment>
<feature type="transmembrane region" description="Helical" evidence="11">
    <location>
        <begin position="251"/>
        <end position="273"/>
    </location>
</feature>
<evidence type="ECO:0000256" key="8">
    <source>
        <dbReference type="ARBA" id="ARBA00023136"/>
    </source>
</evidence>
<dbReference type="Gene3D" id="1.20.1720.10">
    <property type="entry name" value="Multidrug resistance protein D"/>
    <property type="match status" value="1"/>
</dbReference>
<evidence type="ECO:0000256" key="6">
    <source>
        <dbReference type="ARBA" id="ARBA00022692"/>
    </source>
</evidence>
<evidence type="ECO:0000256" key="3">
    <source>
        <dbReference type="ARBA" id="ARBA00008537"/>
    </source>
</evidence>
<evidence type="ECO:0000313" key="14">
    <source>
        <dbReference type="EMBL" id="NHA33848.1"/>
    </source>
</evidence>
<keyword evidence="17" id="KW-1185">Reference proteome</keyword>
<keyword evidence="5" id="KW-1003">Cell membrane</keyword>
<dbReference type="Proteomes" id="UP000264146">
    <property type="component" value="Chromosome"/>
</dbReference>
<name>A0A7Z7QRP9_STASC</name>
<evidence type="ECO:0000256" key="10">
    <source>
        <dbReference type="SAM" id="MobiDB-lite"/>
    </source>
</evidence>
<keyword evidence="6 11" id="KW-0812">Transmembrane</keyword>
<proteinExistence type="inferred from homology"/>
<dbReference type="GO" id="GO:0005886">
    <property type="term" value="C:plasma membrane"/>
    <property type="evidence" value="ECO:0007669"/>
    <property type="project" value="UniProtKB-SubCell"/>
</dbReference>
<evidence type="ECO:0000256" key="1">
    <source>
        <dbReference type="ARBA" id="ARBA00004651"/>
    </source>
</evidence>
<dbReference type="Pfam" id="PF07690">
    <property type="entry name" value="MFS_1"/>
    <property type="match status" value="1"/>
</dbReference>
<keyword evidence="4" id="KW-0813">Transport</keyword>
<accession>A0A7Z7QRP9</accession>
<feature type="transmembrane region" description="Helical" evidence="11">
    <location>
        <begin position="193"/>
        <end position="214"/>
    </location>
</feature>
<dbReference type="EMBL" id="POVK01000012">
    <property type="protein sequence ID" value="NHA33848.1"/>
    <property type="molecule type" value="Genomic_DNA"/>
</dbReference>
<feature type="compositionally biased region" description="Basic and acidic residues" evidence="10">
    <location>
        <begin position="55"/>
        <end position="71"/>
    </location>
</feature>
<evidence type="ECO:0000256" key="9">
    <source>
        <dbReference type="ARBA" id="ARBA00040594"/>
    </source>
</evidence>
<protein>
    <recommendedName>
        <fullName evidence="9">Quinolone resistance protein NorB</fullName>
    </recommendedName>
</protein>
<evidence type="ECO:0000256" key="11">
    <source>
        <dbReference type="SAM" id="Phobius"/>
    </source>
</evidence>
<reference evidence="15" key="2">
    <citation type="submission" date="2018-06" db="EMBL/GenBank/DDBJ databases">
        <authorList>
            <consortium name="Pathogen Informatics"/>
            <person name="Doyle S."/>
        </authorList>
    </citation>
    <scope>NUCLEOTIDE SEQUENCE [LARGE SCALE GENOMIC DNA]</scope>
    <source>
        <strain evidence="15">NCTC12218</strain>
    </source>
</reference>
<evidence type="ECO:0000256" key="2">
    <source>
        <dbReference type="ARBA" id="ARBA00007520"/>
    </source>
</evidence>
<dbReference type="PROSITE" id="PS50850">
    <property type="entry name" value="MFS"/>
    <property type="match status" value="1"/>
</dbReference>